<sequence length="297" mass="33077">MELRHLRCFVALAEELHFTRAAERLHIEQPPLSRTIKELEDELGVLLFDRDRRGTRLTPAGTTFLQDIRRLFTNLEQARENVRAIAAGLRGSVRIAISDGAIDPRLSALLALCRQEEPEIEIRLSEVTLAEQLRGLRSGDFAIGFAHTADVGDGLVTEPIWQDPLVVTVPIRHPLLAHKEVSLRELVSYPLVMCDPQLCEGYCRELTRLLHPLERESTIVEHVSSLDMMLTLVGAGYGIGFATATRIAACQRPDVVIRPLALDSAVIITYLLRPEGGSGLSAPVERFIERLRSPKSD</sequence>
<dbReference type="OrthoDB" id="8850588at2"/>
<evidence type="ECO:0000313" key="7">
    <source>
        <dbReference type="Proteomes" id="UP000092627"/>
    </source>
</evidence>
<dbReference type="PANTHER" id="PTHR30346">
    <property type="entry name" value="TRANSCRIPTIONAL DUAL REGULATOR HCAR-RELATED"/>
    <property type="match status" value="1"/>
</dbReference>
<dbReference type="InterPro" id="IPR005119">
    <property type="entry name" value="LysR_subst-bd"/>
</dbReference>
<evidence type="ECO:0000256" key="1">
    <source>
        <dbReference type="ARBA" id="ARBA00009437"/>
    </source>
</evidence>
<dbReference type="STRING" id="295068.MAQ5080_02841"/>
<dbReference type="GeneID" id="92659816"/>
<dbReference type="PROSITE" id="PS50931">
    <property type="entry name" value="HTH_LYSR"/>
    <property type="match status" value="1"/>
</dbReference>
<comment type="similarity">
    <text evidence="1">Belongs to the LysR transcriptional regulatory family.</text>
</comment>
<keyword evidence="4" id="KW-0804">Transcription</keyword>
<dbReference type="Proteomes" id="UP000092627">
    <property type="component" value="Unassembled WGS sequence"/>
</dbReference>
<dbReference type="PRINTS" id="PR00039">
    <property type="entry name" value="HTHLYSR"/>
</dbReference>
<dbReference type="GO" id="GO:0003677">
    <property type="term" value="F:DNA binding"/>
    <property type="evidence" value="ECO:0007669"/>
    <property type="project" value="UniProtKB-KW"/>
</dbReference>
<name>A0A1A8TL58_9GAMM</name>
<proteinExistence type="inferred from homology"/>
<evidence type="ECO:0000256" key="2">
    <source>
        <dbReference type="ARBA" id="ARBA00023015"/>
    </source>
</evidence>
<keyword evidence="7" id="KW-1185">Reference proteome</keyword>
<dbReference type="Gene3D" id="3.40.190.10">
    <property type="entry name" value="Periplasmic binding protein-like II"/>
    <property type="match status" value="2"/>
</dbReference>
<dbReference type="EMBL" id="FLOC01000018">
    <property type="protein sequence ID" value="SBS34354.1"/>
    <property type="molecule type" value="Genomic_DNA"/>
</dbReference>
<dbReference type="InterPro" id="IPR036388">
    <property type="entry name" value="WH-like_DNA-bd_sf"/>
</dbReference>
<evidence type="ECO:0000256" key="3">
    <source>
        <dbReference type="ARBA" id="ARBA00023125"/>
    </source>
</evidence>
<dbReference type="SUPFAM" id="SSF46785">
    <property type="entry name" value="Winged helix' DNA-binding domain"/>
    <property type="match status" value="1"/>
</dbReference>
<dbReference type="PANTHER" id="PTHR30346:SF0">
    <property type="entry name" value="HCA OPERON TRANSCRIPTIONAL ACTIVATOR HCAR"/>
    <property type="match status" value="1"/>
</dbReference>
<protein>
    <submittedName>
        <fullName evidence="6">Hca operon transcriptional activator</fullName>
    </submittedName>
</protein>
<dbReference type="InterPro" id="IPR000847">
    <property type="entry name" value="LysR_HTH_N"/>
</dbReference>
<dbReference type="CDD" id="cd08414">
    <property type="entry name" value="PBP2_LTTR_aromatics_like"/>
    <property type="match status" value="1"/>
</dbReference>
<reference evidence="6 7" key="1">
    <citation type="submission" date="2016-06" db="EMBL/GenBank/DDBJ databases">
        <authorList>
            <person name="Kjaerup R.B."/>
            <person name="Dalgaard T.S."/>
            <person name="Juul-Madsen H.R."/>
        </authorList>
    </citation>
    <scope>NUCLEOTIDE SEQUENCE [LARGE SCALE GENOMIC DNA]</scope>
    <source>
        <strain evidence="6 7">CECT 5080</strain>
    </source>
</reference>
<feature type="domain" description="HTH lysR-type" evidence="5">
    <location>
        <begin position="1"/>
        <end position="58"/>
    </location>
</feature>
<gene>
    <name evidence="6" type="primary">hcaR</name>
    <name evidence="6" type="ORF">MAQ5080_02841</name>
</gene>
<dbReference type="Gene3D" id="1.10.10.10">
    <property type="entry name" value="Winged helix-like DNA-binding domain superfamily/Winged helix DNA-binding domain"/>
    <property type="match status" value="1"/>
</dbReference>
<evidence type="ECO:0000313" key="6">
    <source>
        <dbReference type="EMBL" id="SBS34354.1"/>
    </source>
</evidence>
<evidence type="ECO:0000256" key="4">
    <source>
        <dbReference type="ARBA" id="ARBA00023163"/>
    </source>
</evidence>
<dbReference type="GO" id="GO:0003700">
    <property type="term" value="F:DNA-binding transcription factor activity"/>
    <property type="evidence" value="ECO:0007669"/>
    <property type="project" value="InterPro"/>
</dbReference>
<dbReference type="Pfam" id="PF03466">
    <property type="entry name" value="LysR_substrate"/>
    <property type="match status" value="1"/>
</dbReference>
<keyword evidence="2" id="KW-0805">Transcription regulation</keyword>
<keyword evidence="3" id="KW-0238">DNA-binding</keyword>
<dbReference type="Pfam" id="PF00126">
    <property type="entry name" value="HTH_1"/>
    <property type="match status" value="1"/>
</dbReference>
<organism evidence="6 7">
    <name type="scientific">Marinomonas aquimarina</name>
    <dbReference type="NCBI Taxonomy" id="295068"/>
    <lineage>
        <taxon>Bacteria</taxon>
        <taxon>Pseudomonadati</taxon>
        <taxon>Pseudomonadota</taxon>
        <taxon>Gammaproteobacteria</taxon>
        <taxon>Oceanospirillales</taxon>
        <taxon>Oceanospirillaceae</taxon>
        <taxon>Marinomonas</taxon>
    </lineage>
</organism>
<evidence type="ECO:0000259" key="5">
    <source>
        <dbReference type="PROSITE" id="PS50931"/>
    </source>
</evidence>
<dbReference type="SUPFAM" id="SSF53850">
    <property type="entry name" value="Periplasmic binding protein-like II"/>
    <property type="match status" value="1"/>
</dbReference>
<dbReference type="InterPro" id="IPR036390">
    <property type="entry name" value="WH_DNA-bd_sf"/>
</dbReference>
<dbReference type="FunFam" id="1.10.10.10:FF:000001">
    <property type="entry name" value="LysR family transcriptional regulator"/>
    <property type="match status" value="1"/>
</dbReference>
<dbReference type="GO" id="GO:0032993">
    <property type="term" value="C:protein-DNA complex"/>
    <property type="evidence" value="ECO:0007669"/>
    <property type="project" value="TreeGrafter"/>
</dbReference>
<dbReference type="RefSeq" id="WP_012614048.1">
    <property type="nucleotide sequence ID" value="NZ_FLOC01000018.1"/>
</dbReference>
<dbReference type="AlphaFoldDB" id="A0A1A8TL58"/>
<accession>A0A1A8TL58</accession>